<organism evidence="11 12">
    <name type="scientific">Artemia franciscana</name>
    <name type="common">Brine shrimp</name>
    <name type="synonym">Artemia sanfranciscana</name>
    <dbReference type="NCBI Taxonomy" id="6661"/>
    <lineage>
        <taxon>Eukaryota</taxon>
        <taxon>Metazoa</taxon>
        <taxon>Ecdysozoa</taxon>
        <taxon>Arthropoda</taxon>
        <taxon>Crustacea</taxon>
        <taxon>Branchiopoda</taxon>
        <taxon>Anostraca</taxon>
        <taxon>Artemiidae</taxon>
        <taxon>Artemia</taxon>
    </lineage>
</organism>
<sequence>MCERVIVQSIYCHQLYSMLCEATFVSNIGFLDDFCKLKCYQKHRIADGPLNWVERYPIAAGERQSPIDITTDSVVPDPDLPDNPLKWDYPKTAKVVTNTGYGWRVDVDGSGSSLSGGPLEEKYEIVQFHCHWGHDESCGSEHTVDGEAFPAELHLVHRNLKYETMEEALNYADGLSVLGVFLTVGEENQELQKIVDILHEIKYKDESVKLESPIDPLKLLPDETAYWTYPGSLTTPPLSECVIWLVLREKIQVSIEQLEAFRQMCCNGKCDEQKTLPENFRPPQPKNHRCIRSSVA</sequence>
<dbReference type="SMART" id="SM01057">
    <property type="entry name" value="Carb_anhydrase"/>
    <property type="match status" value="1"/>
</dbReference>
<keyword evidence="6 8" id="KW-0456">Lyase</keyword>
<dbReference type="InterPro" id="IPR023561">
    <property type="entry name" value="Carbonic_anhydrase_a-class"/>
</dbReference>
<dbReference type="PANTHER" id="PTHR18952">
    <property type="entry name" value="CARBONIC ANHYDRASE"/>
    <property type="match status" value="1"/>
</dbReference>
<dbReference type="PANTHER" id="PTHR18952:SF141">
    <property type="entry name" value="CARBONIC ANHYDRASE"/>
    <property type="match status" value="1"/>
</dbReference>
<evidence type="ECO:0000256" key="6">
    <source>
        <dbReference type="ARBA" id="ARBA00023239"/>
    </source>
</evidence>
<dbReference type="PROSITE" id="PS00162">
    <property type="entry name" value="ALPHA_CA_1"/>
    <property type="match status" value="1"/>
</dbReference>
<dbReference type="PROSITE" id="PS51144">
    <property type="entry name" value="ALPHA_CA_2"/>
    <property type="match status" value="1"/>
</dbReference>
<keyword evidence="4 8" id="KW-0479">Metal-binding</keyword>
<evidence type="ECO:0000313" key="11">
    <source>
        <dbReference type="EMBL" id="KAK2723259.1"/>
    </source>
</evidence>
<protein>
    <recommendedName>
        <fullName evidence="3 8">Carbonic anhydrase</fullName>
        <ecNumber evidence="3 8">4.2.1.1</ecNumber>
    </recommendedName>
</protein>
<dbReference type="GO" id="GO:0005737">
    <property type="term" value="C:cytoplasm"/>
    <property type="evidence" value="ECO:0007669"/>
    <property type="project" value="TreeGrafter"/>
</dbReference>
<evidence type="ECO:0000313" key="12">
    <source>
        <dbReference type="Proteomes" id="UP001187531"/>
    </source>
</evidence>
<evidence type="ECO:0000256" key="9">
    <source>
        <dbReference type="SAM" id="MobiDB-lite"/>
    </source>
</evidence>
<feature type="region of interest" description="Disordered" evidence="9">
    <location>
        <begin position="277"/>
        <end position="296"/>
    </location>
</feature>
<name>A0AA88I8A2_ARTSF</name>
<evidence type="ECO:0000256" key="5">
    <source>
        <dbReference type="ARBA" id="ARBA00022833"/>
    </source>
</evidence>
<dbReference type="InterPro" id="IPR018338">
    <property type="entry name" value="Carbonic_anhydrase_a-class_CS"/>
</dbReference>
<dbReference type="Pfam" id="PF00194">
    <property type="entry name" value="Carb_anhydrase"/>
    <property type="match status" value="1"/>
</dbReference>
<comment type="similarity">
    <text evidence="2 8">Belongs to the alpha-carbonic anhydrase family.</text>
</comment>
<evidence type="ECO:0000259" key="10">
    <source>
        <dbReference type="PROSITE" id="PS51144"/>
    </source>
</evidence>
<keyword evidence="5 8" id="KW-0862">Zinc</keyword>
<evidence type="ECO:0000256" key="2">
    <source>
        <dbReference type="ARBA" id="ARBA00010718"/>
    </source>
</evidence>
<gene>
    <name evidence="11" type="ORF">QYM36_001802</name>
</gene>
<comment type="catalytic activity">
    <reaction evidence="7 8">
        <text>hydrogencarbonate + H(+) = CO2 + H2O</text>
        <dbReference type="Rhea" id="RHEA:10748"/>
        <dbReference type="ChEBI" id="CHEBI:15377"/>
        <dbReference type="ChEBI" id="CHEBI:15378"/>
        <dbReference type="ChEBI" id="CHEBI:16526"/>
        <dbReference type="ChEBI" id="CHEBI:17544"/>
        <dbReference type="EC" id="4.2.1.1"/>
    </reaction>
</comment>
<dbReference type="GO" id="GO:0004089">
    <property type="term" value="F:carbonate dehydratase activity"/>
    <property type="evidence" value="ECO:0007669"/>
    <property type="project" value="UniProtKB-UniRule"/>
</dbReference>
<comment type="cofactor">
    <cofactor evidence="1 8">
        <name>Zn(2+)</name>
        <dbReference type="ChEBI" id="CHEBI:29105"/>
    </cofactor>
</comment>
<feature type="domain" description="Alpha-carbonic anhydrase" evidence="10">
    <location>
        <begin position="36"/>
        <end position="295"/>
    </location>
</feature>
<dbReference type="CDD" id="cd00326">
    <property type="entry name" value="alpha_CA"/>
    <property type="match status" value="1"/>
</dbReference>
<dbReference type="InterPro" id="IPR001148">
    <property type="entry name" value="CA_dom"/>
</dbReference>
<dbReference type="EC" id="4.2.1.1" evidence="3 8"/>
<evidence type="ECO:0000256" key="7">
    <source>
        <dbReference type="ARBA" id="ARBA00048348"/>
    </source>
</evidence>
<evidence type="ECO:0000256" key="4">
    <source>
        <dbReference type="ARBA" id="ARBA00022723"/>
    </source>
</evidence>
<reference evidence="11" key="1">
    <citation type="submission" date="2023-07" db="EMBL/GenBank/DDBJ databases">
        <title>Chromosome-level genome assembly of Artemia franciscana.</title>
        <authorList>
            <person name="Jo E."/>
        </authorList>
    </citation>
    <scope>NUCLEOTIDE SEQUENCE</scope>
    <source>
        <tissue evidence="11">Whole body</tissue>
    </source>
</reference>
<comment type="caution">
    <text evidence="11">The sequence shown here is derived from an EMBL/GenBank/DDBJ whole genome shotgun (WGS) entry which is preliminary data.</text>
</comment>
<dbReference type="InterPro" id="IPR036398">
    <property type="entry name" value="CA_dom_sf"/>
</dbReference>
<evidence type="ECO:0000256" key="3">
    <source>
        <dbReference type="ARBA" id="ARBA00012925"/>
    </source>
</evidence>
<dbReference type="Proteomes" id="UP001187531">
    <property type="component" value="Unassembled WGS sequence"/>
</dbReference>
<dbReference type="Gene3D" id="3.10.200.10">
    <property type="entry name" value="Alpha carbonic anhydrase"/>
    <property type="match status" value="1"/>
</dbReference>
<evidence type="ECO:0000256" key="8">
    <source>
        <dbReference type="RuleBase" id="RU367011"/>
    </source>
</evidence>
<feature type="compositionally biased region" description="Basic residues" evidence="9">
    <location>
        <begin position="286"/>
        <end position="296"/>
    </location>
</feature>
<proteinExistence type="inferred from homology"/>
<comment type="function">
    <text evidence="8">Reversible hydration of carbon dioxide.</text>
</comment>
<dbReference type="AlphaFoldDB" id="A0AA88I8A2"/>
<evidence type="ECO:0000256" key="1">
    <source>
        <dbReference type="ARBA" id="ARBA00001947"/>
    </source>
</evidence>
<accession>A0AA88I8A2</accession>
<keyword evidence="12" id="KW-1185">Reference proteome</keyword>
<dbReference type="EMBL" id="JAVRJZ010000004">
    <property type="protein sequence ID" value="KAK2723259.1"/>
    <property type="molecule type" value="Genomic_DNA"/>
</dbReference>
<dbReference type="GO" id="GO:0008270">
    <property type="term" value="F:zinc ion binding"/>
    <property type="evidence" value="ECO:0007669"/>
    <property type="project" value="UniProtKB-UniRule"/>
</dbReference>
<dbReference type="SUPFAM" id="SSF51069">
    <property type="entry name" value="Carbonic anhydrase"/>
    <property type="match status" value="1"/>
</dbReference>